<gene>
    <name evidence="2" type="ORF">AW736_02945</name>
</gene>
<name>A0A178IP03_9BACT</name>
<feature type="domain" description="Transposase IS4-like" evidence="1">
    <location>
        <begin position="7"/>
        <end position="49"/>
    </location>
</feature>
<sequence>MRLLNKALQVLDGAPVRVLLMDREFGGKQWLSWLERRGLGYVVRVKSNHWIGPHRADWLSRRGRERFVVFGRSGCILPPRP</sequence>
<dbReference type="Proteomes" id="UP000078486">
    <property type="component" value="Unassembled WGS sequence"/>
</dbReference>
<dbReference type="GO" id="GO:0004803">
    <property type="term" value="F:transposase activity"/>
    <property type="evidence" value="ECO:0007669"/>
    <property type="project" value="InterPro"/>
</dbReference>
<dbReference type="GO" id="GO:0006313">
    <property type="term" value="P:DNA transposition"/>
    <property type="evidence" value="ECO:0007669"/>
    <property type="project" value="InterPro"/>
</dbReference>
<evidence type="ECO:0000313" key="3">
    <source>
        <dbReference type="Proteomes" id="UP000078486"/>
    </source>
</evidence>
<dbReference type="InterPro" id="IPR002559">
    <property type="entry name" value="Transposase_11"/>
</dbReference>
<dbReference type="InterPro" id="IPR012337">
    <property type="entry name" value="RNaseH-like_sf"/>
</dbReference>
<comment type="caution">
    <text evidence="2">The sequence shown here is derived from an EMBL/GenBank/DDBJ whole genome shotgun (WGS) entry which is preliminary data.</text>
</comment>
<keyword evidence="3" id="KW-1185">Reference proteome</keyword>
<accession>A0A178IP03</accession>
<proteinExistence type="predicted"/>
<dbReference type="OrthoDB" id="882324at2"/>
<dbReference type="RefSeq" id="WP_068768785.1">
    <property type="nucleotide sequence ID" value="NZ_CP109796.1"/>
</dbReference>
<protein>
    <recommendedName>
        <fullName evidence="1">Transposase IS4-like domain-containing protein</fullName>
    </recommendedName>
</protein>
<dbReference type="SUPFAM" id="SSF53098">
    <property type="entry name" value="Ribonuclease H-like"/>
    <property type="match status" value="1"/>
</dbReference>
<evidence type="ECO:0000313" key="2">
    <source>
        <dbReference type="EMBL" id="OAM91431.1"/>
    </source>
</evidence>
<reference evidence="2 3" key="1">
    <citation type="submission" date="2016-01" db="EMBL/GenBank/DDBJ databases">
        <title>High potential of lignocellulose degradation of a new Verrucomicrobia species.</title>
        <authorList>
            <person name="Wang Y."/>
            <person name="Shi Y."/>
            <person name="Qiu Z."/>
            <person name="Liu S."/>
            <person name="Yang H."/>
        </authorList>
    </citation>
    <scope>NUCLEOTIDE SEQUENCE [LARGE SCALE GENOMIC DNA]</scope>
    <source>
        <strain evidence="2 3">TSB47</strain>
    </source>
</reference>
<dbReference type="Pfam" id="PF01609">
    <property type="entry name" value="DDE_Tnp_1"/>
    <property type="match status" value="1"/>
</dbReference>
<dbReference type="EMBL" id="LRRQ01000027">
    <property type="protein sequence ID" value="OAM91431.1"/>
    <property type="molecule type" value="Genomic_DNA"/>
</dbReference>
<evidence type="ECO:0000259" key="1">
    <source>
        <dbReference type="Pfam" id="PF01609"/>
    </source>
</evidence>
<dbReference type="GO" id="GO:0003677">
    <property type="term" value="F:DNA binding"/>
    <property type="evidence" value="ECO:0007669"/>
    <property type="project" value="InterPro"/>
</dbReference>
<dbReference type="AlphaFoldDB" id="A0A178IP03"/>
<organism evidence="2 3">
    <name type="scientific">Termitidicoccus mucosus</name>
    <dbReference type="NCBI Taxonomy" id="1184151"/>
    <lineage>
        <taxon>Bacteria</taxon>
        <taxon>Pseudomonadati</taxon>
        <taxon>Verrucomicrobiota</taxon>
        <taxon>Opitutia</taxon>
        <taxon>Opitutales</taxon>
        <taxon>Opitutaceae</taxon>
        <taxon>Termitidicoccus</taxon>
    </lineage>
</organism>